<dbReference type="GO" id="GO:0005737">
    <property type="term" value="C:cytoplasm"/>
    <property type="evidence" value="ECO:0007669"/>
    <property type="project" value="TreeGrafter"/>
</dbReference>
<dbReference type="PANTHER" id="PTHR47339">
    <property type="entry name" value="CELL DIVISION CONTROL PROTEIN 24"/>
    <property type="match status" value="1"/>
</dbReference>
<dbReference type="GO" id="GO:0043332">
    <property type="term" value="C:mating projection tip"/>
    <property type="evidence" value="ECO:0007669"/>
    <property type="project" value="TreeGrafter"/>
</dbReference>
<dbReference type="GO" id="GO:0031106">
    <property type="term" value="P:septin ring organization"/>
    <property type="evidence" value="ECO:0007669"/>
    <property type="project" value="TreeGrafter"/>
</dbReference>
<feature type="domain" description="PB1" evidence="2">
    <location>
        <begin position="130"/>
        <end position="214"/>
    </location>
</feature>
<dbReference type="InterPro" id="IPR053026">
    <property type="entry name" value="CDC42_GEF"/>
</dbReference>
<dbReference type="InterPro" id="IPR000270">
    <property type="entry name" value="PB1_dom"/>
</dbReference>
<dbReference type="AlphaFoldDB" id="A0A9P6LRG2"/>
<dbReference type="Pfam" id="PF00564">
    <property type="entry name" value="PB1"/>
    <property type="match status" value="1"/>
</dbReference>
<dbReference type="InterPro" id="IPR053793">
    <property type="entry name" value="PB1-like"/>
</dbReference>
<evidence type="ECO:0000313" key="4">
    <source>
        <dbReference type="Proteomes" id="UP000749646"/>
    </source>
</evidence>
<dbReference type="EMBL" id="JAAAHW010011131">
    <property type="protein sequence ID" value="KAF9920965.1"/>
    <property type="molecule type" value="Genomic_DNA"/>
</dbReference>
<accession>A0A9P6LRG2</accession>
<proteinExistence type="predicted"/>
<dbReference type="PROSITE" id="PS51745">
    <property type="entry name" value="PB1"/>
    <property type="match status" value="1"/>
</dbReference>
<dbReference type="GO" id="GO:0000935">
    <property type="term" value="C:division septum"/>
    <property type="evidence" value="ECO:0007669"/>
    <property type="project" value="TreeGrafter"/>
</dbReference>
<dbReference type="SUPFAM" id="SSF54277">
    <property type="entry name" value="CAD &amp; PB1 domains"/>
    <property type="match status" value="1"/>
</dbReference>
<dbReference type="PANTHER" id="PTHR47339:SF1">
    <property type="entry name" value="CELL DIVISION CONTROL PROTEIN 24"/>
    <property type="match status" value="1"/>
</dbReference>
<dbReference type="Proteomes" id="UP000749646">
    <property type="component" value="Unassembled WGS sequence"/>
</dbReference>
<evidence type="ECO:0000256" key="1">
    <source>
        <dbReference type="SAM" id="MobiDB-lite"/>
    </source>
</evidence>
<feature type="compositionally biased region" description="Low complexity" evidence="1">
    <location>
        <begin position="73"/>
        <end position="106"/>
    </location>
</feature>
<feature type="compositionally biased region" description="Polar residues" evidence="1">
    <location>
        <begin position="45"/>
        <end position="64"/>
    </location>
</feature>
<evidence type="ECO:0000259" key="2">
    <source>
        <dbReference type="PROSITE" id="PS51745"/>
    </source>
</evidence>
<feature type="region of interest" description="Disordered" evidence="1">
    <location>
        <begin position="32"/>
        <end position="124"/>
    </location>
</feature>
<reference evidence="3" key="1">
    <citation type="journal article" date="2020" name="Fungal Divers.">
        <title>Resolving the Mortierellaceae phylogeny through synthesis of multi-gene phylogenetics and phylogenomics.</title>
        <authorList>
            <person name="Vandepol N."/>
            <person name="Liber J."/>
            <person name="Desiro A."/>
            <person name="Na H."/>
            <person name="Kennedy M."/>
            <person name="Barry K."/>
            <person name="Grigoriev I.V."/>
            <person name="Miller A.N."/>
            <person name="O'Donnell K."/>
            <person name="Stajich J.E."/>
            <person name="Bonito G."/>
        </authorList>
    </citation>
    <scope>NUCLEOTIDE SEQUENCE</scope>
    <source>
        <strain evidence="3">MES-2147</strain>
    </source>
</reference>
<organism evidence="3 4">
    <name type="scientific">Modicella reniformis</name>
    <dbReference type="NCBI Taxonomy" id="1440133"/>
    <lineage>
        <taxon>Eukaryota</taxon>
        <taxon>Fungi</taxon>
        <taxon>Fungi incertae sedis</taxon>
        <taxon>Mucoromycota</taxon>
        <taxon>Mortierellomycotina</taxon>
        <taxon>Mortierellomycetes</taxon>
        <taxon>Mortierellales</taxon>
        <taxon>Mortierellaceae</taxon>
        <taxon>Modicella</taxon>
    </lineage>
</organism>
<dbReference type="FunFam" id="3.10.20.90:FF:000176">
    <property type="entry name" value="Rho guanyl nucleotide exchange factor"/>
    <property type="match status" value="1"/>
</dbReference>
<dbReference type="GO" id="GO:0005634">
    <property type="term" value="C:nucleus"/>
    <property type="evidence" value="ECO:0007669"/>
    <property type="project" value="TreeGrafter"/>
</dbReference>
<evidence type="ECO:0000313" key="3">
    <source>
        <dbReference type="EMBL" id="KAF9920965.1"/>
    </source>
</evidence>
<keyword evidence="4" id="KW-1185">Reference proteome</keyword>
<dbReference type="OrthoDB" id="1594986at2759"/>
<dbReference type="GO" id="GO:0030010">
    <property type="term" value="P:establishment of cell polarity"/>
    <property type="evidence" value="ECO:0007669"/>
    <property type="project" value="TreeGrafter"/>
</dbReference>
<sequence length="214" mass="23211">MAKFIGDDHAPGQPLVRNASAGYSYNATPPAVPPVPPIPPLRVRAQSSPNIHTATGGSSWSNVSDAPAQQRRPSNTSGSNSPTTPYPASAYPSIPAVPSIPSIHAPARPDAAHTLRQQPSNGTLNANGIQIKVKVNFQEDSYIIVVPFQIGYNELIERVEKKIRLCGSRRAEGQPIRLRYKDEDNDYIIMKDDDDISLAFETCFANGVMNLHVT</sequence>
<protein>
    <recommendedName>
        <fullName evidence="2">PB1 domain-containing protein</fullName>
    </recommendedName>
</protein>
<name>A0A9P6LRG2_9FUNG</name>
<gene>
    <name evidence="3" type="ORF">BGZ65_010774</name>
</gene>
<comment type="caution">
    <text evidence="3">The sequence shown here is derived from an EMBL/GenBank/DDBJ whole genome shotgun (WGS) entry which is preliminary data.</text>
</comment>
<dbReference type="CDD" id="cd05992">
    <property type="entry name" value="PB1"/>
    <property type="match status" value="1"/>
</dbReference>
<feature type="compositionally biased region" description="Polar residues" evidence="1">
    <location>
        <begin position="115"/>
        <end position="124"/>
    </location>
</feature>
<dbReference type="Gene3D" id="3.10.20.90">
    <property type="entry name" value="Phosphatidylinositol 3-kinase Catalytic Subunit, Chain A, domain 1"/>
    <property type="match status" value="1"/>
</dbReference>
<dbReference type="SMART" id="SM00666">
    <property type="entry name" value="PB1"/>
    <property type="match status" value="1"/>
</dbReference>